<dbReference type="OrthoDB" id="2666890at2"/>
<dbReference type="EMBL" id="MRTF01000001">
    <property type="protein sequence ID" value="OME96319.1"/>
    <property type="molecule type" value="Genomic_DNA"/>
</dbReference>
<organism evidence="2 3">
    <name type="scientific">Paenibacillus lautus</name>
    <name type="common">Bacillus lautus</name>
    <dbReference type="NCBI Taxonomy" id="1401"/>
    <lineage>
        <taxon>Bacteria</taxon>
        <taxon>Bacillati</taxon>
        <taxon>Bacillota</taxon>
        <taxon>Bacilli</taxon>
        <taxon>Bacillales</taxon>
        <taxon>Paenibacillaceae</taxon>
        <taxon>Paenibacillus</taxon>
    </lineage>
</organism>
<feature type="region of interest" description="Disordered" evidence="1">
    <location>
        <begin position="64"/>
        <end position="87"/>
    </location>
</feature>
<dbReference type="Proteomes" id="UP000187074">
    <property type="component" value="Unassembled WGS sequence"/>
</dbReference>
<dbReference type="AlphaFoldDB" id="A0A1R1B864"/>
<evidence type="ECO:0000313" key="3">
    <source>
        <dbReference type="Proteomes" id="UP000187074"/>
    </source>
</evidence>
<evidence type="ECO:0000313" key="2">
    <source>
        <dbReference type="EMBL" id="OME96319.1"/>
    </source>
</evidence>
<gene>
    <name evidence="2" type="ORF">BK123_01620</name>
</gene>
<sequence>MAGGKSHHFNRASLVLSLLGVTVLGSGCSISERTSVQLEPLHGPAAPVMLDVYGRSIDQDVYSKQGSGALEPVSPMDSVDTLRDLHP</sequence>
<accession>A0A1R1B864</accession>
<protein>
    <submittedName>
        <fullName evidence="2">Uncharacterized protein</fullName>
    </submittedName>
</protein>
<proteinExistence type="predicted"/>
<dbReference type="PROSITE" id="PS51257">
    <property type="entry name" value="PROKAR_LIPOPROTEIN"/>
    <property type="match status" value="1"/>
</dbReference>
<comment type="caution">
    <text evidence="2">The sequence shown here is derived from an EMBL/GenBank/DDBJ whole genome shotgun (WGS) entry which is preliminary data.</text>
</comment>
<reference evidence="2 3" key="1">
    <citation type="submission" date="2016-11" db="EMBL/GenBank/DDBJ databases">
        <title>Paenibacillus species isolates.</title>
        <authorList>
            <person name="Beno S.M."/>
        </authorList>
    </citation>
    <scope>NUCLEOTIDE SEQUENCE [LARGE SCALE GENOMIC DNA]</scope>
    <source>
        <strain evidence="2 3">FSL F4-0100</strain>
    </source>
</reference>
<evidence type="ECO:0000256" key="1">
    <source>
        <dbReference type="SAM" id="MobiDB-lite"/>
    </source>
</evidence>
<dbReference type="RefSeq" id="WP_076320689.1">
    <property type="nucleotide sequence ID" value="NZ_MRTF01000001.1"/>
</dbReference>
<name>A0A1R1B864_PAELA</name>